<dbReference type="EMBL" id="JBHRSP010000041">
    <property type="protein sequence ID" value="MFC3075773.1"/>
    <property type="molecule type" value="Genomic_DNA"/>
</dbReference>
<evidence type="ECO:0000313" key="9">
    <source>
        <dbReference type="EMBL" id="MFC3075773.1"/>
    </source>
</evidence>
<feature type="domain" description="FAD dependent oxidoreductase" evidence="7">
    <location>
        <begin position="9"/>
        <end position="365"/>
    </location>
</feature>
<evidence type="ECO:0000256" key="1">
    <source>
        <dbReference type="ARBA" id="ARBA00001974"/>
    </source>
</evidence>
<dbReference type="InterPro" id="IPR006076">
    <property type="entry name" value="FAD-dep_OxRdtase"/>
</dbReference>
<evidence type="ECO:0000256" key="4">
    <source>
        <dbReference type="ARBA" id="ARBA00022827"/>
    </source>
</evidence>
<dbReference type="InterPro" id="IPR036188">
    <property type="entry name" value="FAD/NAD-bd_sf"/>
</dbReference>
<dbReference type="Gene3D" id="1.10.8.870">
    <property type="entry name" value="Alpha-glycerophosphate oxidase, cap domain"/>
    <property type="match status" value="1"/>
</dbReference>
<dbReference type="Gene3D" id="3.30.9.10">
    <property type="entry name" value="D-Amino Acid Oxidase, subunit A, domain 2"/>
    <property type="match status" value="1"/>
</dbReference>
<accession>A0ABV7DNE2</accession>
<dbReference type="SUPFAM" id="SSF54373">
    <property type="entry name" value="FAD-linked reductases, C-terminal domain"/>
    <property type="match status" value="1"/>
</dbReference>
<organism evidence="9 10">
    <name type="scientific">Shinella pollutisoli</name>
    <dbReference type="NCBI Taxonomy" id="2250594"/>
    <lineage>
        <taxon>Bacteria</taxon>
        <taxon>Pseudomonadati</taxon>
        <taxon>Pseudomonadota</taxon>
        <taxon>Alphaproteobacteria</taxon>
        <taxon>Hyphomicrobiales</taxon>
        <taxon>Rhizobiaceae</taxon>
        <taxon>Shinella</taxon>
    </lineage>
</organism>
<dbReference type="PRINTS" id="PR01001">
    <property type="entry name" value="FADG3PDH"/>
</dbReference>
<evidence type="ECO:0000256" key="6">
    <source>
        <dbReference type="SAM" id="MobiDB-lite"/>
    </source>
</evidence>
<evidence type="ECO:0000259" key="7">
    <source>
        <dbReference type="Pfam" id="PF01266"/>
    </source>
</evidence>
<dbReference type="RefSeq" id="WP_257317325.1">
    <property type="nucleotide sequence ID" value="NZ_JANFDG010000027.1"/>
</dbReference>
<dbReference type="Gene3D" id="3.50.50.60">
    <property type="entry name" value="FAD/NAD(P)-binding domain"/>
    <property type="match status" value="1"/>
</dbReference>
<evidence type="ECO:0000259" key="8">
    <source>
        <dbReference type="Pfam" id="PF16901"/>
    </source>
</evidence>
<name>A0ABV7DNE2_9HYPH</name>
<feature type="domain" description="Alpha-glycerophosphate oxidase C-terminal" evidence="8">
    <location>
        <begin position="421"/>
        <end position="486"/>
    </location>
</feature>
<keyword evidence="10" id="KW-1185">Reference proteome</keyword>
<dbReference type="Proteomes" id="UP001595377">
    <property type="component" value="Unassembled WGS sequence"/>
</dbReference>
<dbReference type="PANTHER" id="PTHR11985">
    <property type="entry name" value="GLYCEROL-3-PHOSPHATE DEHYDROGENASE"/>
    <property type="match status" value="1"/>
</dbReference>
<comment type="caution">
    <text evidence="9">The sequence shown here is derived from an EMBL/GenBank/DDBJ whole genome shotgun (WGS) entry which is preliminary data.</text>
</comment>
<comment type="cofactor">
    <cofactor evidence="1">
        <name>FAD</name>
        <dbReference type="ChEBI" id="CHEBI:57692"/>
    </cofactor>
</comment>
<dbReference type="Pfam" id="PF01266">
    <property type="entry name" value="DAO"/>
    <property type="match status" value="1"/>
</dbReference>
<sequence length="508" mass="55153">MSADGGIVDVLVVGGGINGCAAARQLAADGYGVLLVDRGDFGAAATSRSGRVLHCGLQLLAPPSSLLDHLKHPREFLMRLGMARTTARDYAELVGTLGPRLRPMEISVPIHRGGDYSGWHVDLGARLVGWMAGDYRALGYRRHSPQRSGNPFVTNLADRDRIASVVSFVDRRFDWPERIAIDAALDAERLGASVRNFTGVERLRRADGVWHADLAGTLDGARTTARARIVLNLAGVFVDDVVGRAGASAAAKVVPVKGVYMLVRLPAEFRGRGFAGVNSVGEPLTCLPWDDLHYIGPTETRFSGDRGDVRPDDGDIRFLIDEFNRLFPALALREEDIVMAWAGLRAITAAPGHPRGRRLPFNVLHDLETEGLPGMLALSWGIIVNHRSTARGIAAAVGRKISPSGRPRPGPWQPRRFPPSASPRLQPEHPCTAADVSFCVEHEHARDLAGVLFARTGLAWTGALTRSTVAAAAQIMAARLGWSPAETRRRVDAFVGHMRDHHRYRMPD</sequence>
<dbReference type="InterPro" id="IPR000447">
    <property type="entry name" value="G3P_DH_FAD-dep"/>
</dbReference>
<reference evidence="10" key="1">
    <citation type="journal article" date="2019" name="Int. J. Syst. Evol. Microbiol.">
        <title>The Global Catalogue of Microorganisms (GCM) 10K type strain sequencing project: providing services to taxonomists for standard genome sequencing and annotation.</title>
        <authorList>
            <consortium name="The Broad Institute Genomics Platform"/>
            <consortium name="The Broad Institute Genome Sequencing Center for Infectious Disease"/>
            <person name="Wu L."/>
            <person name="Ma J."/>
        </authorList>
    </citation>
    <scope>NUCLEOTIDE SEQUENCE [LARGE SCALE GENOMIC DNA]</scope>
    <source>
        <strain evidence="10">KCTC 52677</strain>
    </source>
</reference>
<dbReference type="Pfam" id="PF16901">
    <property type="entry name" value="DAO_C"/>
    <property type="match status" value="1"/>
</dbReference>
<keyword evidence="4" id="KW-0274">FAD</keyword>
<dbReference type="InterPro" id="IPR038299">
    <property type="entry name" value="DAO_C_sf"/>
</dbReference>
<dbReference type="PANTHER" id="PTHR11985:SF15">
    <property type="entry name" value="GLYCEROL-3-PHOSPHATE DEHYDROGENASE, MITOCHONDRIAL"/>
    <property type="match status" value="1"/>
</dbReference>
<gene>
    <name evidence="9" type="ORF">ACFOHH_21865</name>
</gene>
<evidence type="ECO:0000256" key="5">
    <source>
        <dbReference type="ARBA" id="ARBA00023002"/>
    </source>
</evidence>
<comment type="similarity">
    <text evidence="2">Belongs to the FAD-dependent glycerol-3-phosphate dehydrogenase family.</text>
</comment>
<keyword evidence="3" id="KW-0285">Flavoprotein</keyword>
<evidence type="ECO:0000256" key="2">
    <source>
        <dbReference type="ARBA" id="ARBA00007330"/>
    </source>
</evidence>
<dbReference type="InterPro" id="IPR031656">
    <property type="entry name" value="DAO_C"/>
</dbReference>
<evidence type="ECO:0000256" key="3">
    <source>
        <dbReference type="ARBA" id="ARBA00022630"/>
    </source>
</evidence>
<dbReference type="SUPFAM" id="SSF51905">
    <property type="entry name" value="FAD/NAD(P)-binding domain"/>
    <property type="match status" value="1"/>
</dbReference>
<keyword evidence="5" id="KW-0560">Oxidoreductase</keyword>
<feature type="region of interest" description="Disordered" evidence="6">
    <location>
        <begin position="400"/>
        <end position="427"/>
    </location>
</feature>
<proteinExistence type="inferred from homology"/>
<evidence type="ECO:0000313" key="10">
    <source>
        <dbReference type="Proteomes" id="UP001595377"/>
    </source>
</evidence>
<feature type="compositionally biased region" description="Pro residues" evidence="6">
    <location>
        <begin position="406"/>
        <end position="421"/>
    </location>
</feature>
<protein>
    <submittedName>
        <fullName evidence="9">FAD-dependent oxidoreductase</fullName>
    </submittedName>
</protein>